<dbReference type="InterPro" id="IPR005119">
    <property type="entry name" value="LysR_subst-bd"/>
</dbReference>
<dbReference type="GO" id="GO:0006351">
    <property type="term" value="P:DNA-templated transcription"/>
    <property type="evidence" value="ECO:0007669"/>
    <property type="project" value="TreeGrafter"/>
</dbReference>
<proteinExistence type="inferred from homology"/>
<dbReference type="Gene3D" id="3.40.190.290">
    <property type="match status" value="1"/>
</dbReference>
<keyword evidence="2" id="KW-0805">Transcription regulation</keyword>
<dbReference type="GO" id="GO:0043565">
    <property type="term" value="F:sequence-specific DNA binding"/>
    <property type="evidence" value="ECO:0007669"/>
    <property type="project" value="TreeGrafter"/>
</dbReference>
<keyword evidence="7" id="KW-1185">Reference proteome</keyword>
<dbReference type="Proteomes" id="UP000186895">
    <property type="component" value="Unassembled WGS sequence"/>
</dbReference>
<gene>
    <name evidence="6" type="ORF">SAMN05421647_101650</name>
</gene>
<dbReference type="InterPro" id="IPR036388">
    <property type="entry name" value="WH-like_DNA-bd_sf"/>
</dbReference>
<comment type="similarity">
    <text evidence="1">Belongs to the LysR transcriptional regulatory family.</text>
</comment>
<dbReference type="Gene3D" id="1.10.10.10">
    <property type="entry name" value="Winged helix-like DNA-binding domain superfamily/Winged helix DNA-binding domain"/>
    <property type="match status" value="1"/>
</dbReference>
<dbReference type="PROSITE" id="PS50931">
    <property type="entry name" value="HTH_LYSR"/>
    <property type="match status" value="1"/>
</dbReference>
<dbReference type="Pfam" id="PF00126">
    <property type="entry name" value="HTH_1"/>
    <property type="match status" value="1"/>
</dbReference>
<dbReference type="EMBL" id="FTMN01000001">
    <property type="protein sequence ID" value="SIP97199.1"/>
    <property type="molecule type" value="Genomic_DNA"/>
</dbReference>
<evidence type="ECO:0000256" key="3">
    <source>
        <dbReference type="ARBA" id="ARBA00023125"/>
    </source>
</evidence>
<dbReference type="GO" id="GO:0003700">
    <property type="term" value="F:DNA-binding transcription factor activity"/>
    <property type="evidence" value="ECO:0007669"/>
    <property type="project" value="InterPro"/>
</dbReference>
<dbReference type="STRING" id="49186.SAMN05421647_101650"/>
<dbReference type="PANTHER" id="PTHR30537:SF66">
    <property type="entry name" value="IRON-REGULATED VIRULENCE REGULATORY PROTEIN IRGB"/>
    <property type="match status" value="1"/>
</dbReference>
<feature type="domain" description="HTH lysR-type" evidence="5">
    <location>
        <begin position="2"/>
        <end position="59"/>
    </location>
</feature>
<keyword evidence="3 6" id="KW-0238">DNA-binding</keyword>
<organism evidence="6 7">
    <name type="scientific">Marinobacterium stanieri</name>
    <dbReference type="NCBI Taxonomy" id="49186"/>
    <lineage>
        <taxon>Bacteria</taxon>
        <taxon>Pseudomonadati</taxon>
        <taxon>Pseudomonadota</taxon>
        <taxon>Gammaproteobacteria</taxon>
        <taxon>Oceanospirillales</taxon>
        <taxon>Oceanospirillaceae</taxon>
        <taxon>Marinobacterium</taxon>
    </lineage>
</organism>
<evidence type="ECO:0000259" key="5">
    <source>
        <dbReference type="PROSITE" id="PS50931"/>
    </source>
</evidence>
<dbReference type="PANTHER" id="PTHR30537">
    <property type="entry name" value="HTH-TYPE TRANSCRIPTIONAL REGULATOR"/>
    <property type="match status" value="1"/>
</dbReference>
<dbReference type="RefSeq" id="WP_076460768.1">
    <property type="nucleotide sequence ID" value="NZ_FTMN01000001.1"/>
</dbReference>
<keyword evidence="4" id="KW-0804">Transcription</keyword>
<sequence length="299" mass="33539">MFDLKELEAFVSVMKSQSLTESARMLDLPKSTMSRRIRQLESELGQALLRRESNKLIPTEAGKLFLHYAQEILDLAGNGRSALDELKQDVSGKLVVNCHDALLRPWFGPLMLEFMNTFPGLEVSLKTQIAPPGLEQKDGLCLWLGKEPETGMNCEHIGTLHQSVYASPAYLQQHEPPAHPSDLACHRWIGLGSEEQDGVEFWHLNEGRSKPSLANSRLKVDRLFMKVDAIVNGGGLGLLPDWSVSRRESHHPGGLVKCLPEWQGPSQGIYLLYPHGSLTRRAQVFLTYIRQSLPQEWLG</sequence>
<dbReference type="SUPFAM" id="SSF53850">
    <property type="entry name" value="Periplasmic binding protein-like II"/>
    <property type="match status" value="1"/>
</dbReference>
<dbReference type="SUPFAM" id="SSF46785">
    <property type="entry name" value="Winged helix' DNA-binding domain"/>
    <property type="match status" value="1"/>
</dbReference>
<evidence type="ECO:0000256" key="1">
    <source>
        <dbReference type="ARBA" id="ARBA00009437"/>
    </source>
</evidence>
<dbReference type="InterPro" id="IPR000847">
    <property type="entry name" value="LysR_HTH_N"/>
</dbReference>
<evidence type="ECO:0000256" key="2">
    <source>
        <dbReference type="ARBA" id="ARBA00023015"/>
    </source>
</evidence>
<dbReference type="InterPro" id="IPR036390">
    <property type="entry name" value="WH_DNA-bd_sf"/>
</dbReference>
<dbReference type="eggNOG" id="COG0583">
    <property type="taxonomic scope" value="Bacteria"/>
</dbReference>
<evidence type="ECO:0000313" key="6">
    <source>
        <dbReference type="EMBL" id="SIP97199.1"/>
    </source>
</evidence>
<protein>
    <submittedName>
        <fullName evidence="6">DNA-binding transcriptional regulator, LysR family</fullName>
    </submittedName>
</protein>
<dbReference type="Pfam" id="PF03466">
    <property type="entry name" value="LysR_substrate"/>
    <property type="match status" value="1"/>
</dbReference>
<accession>A0A1N6NYM9</accession>
<name>A0A1N6NYM9_9GAMM</name>
<dbReference type="FunFam" id="1.10.10.10:FF:000001">
    <property type="entry name" value="LysR family transcriptional regulator"/>
    <property type="match status" value="1"/>
</dbReference>
<evidence type="ECO:0000313" key="7">
    <source>
        <dbReference type="Proteomes" id="UP000186895"/>
    </source>
</evidence>
<dbReference type="InterPro" id="IPR058163">
    <property type="entry name" value="LysR-type_TF_proteobact-type"/>
</dbReference>
<dbReference type="AlphaFoldDB" id="A0A1N6NYM9"/>
<evidence type="ECO:0000256" key="4">
    <source>
        <dbReference type="ARBA" id="ARBA00023163"/>
    </source>
</evidence>
<reference evidence="6 7" key="1">
    <citation type="submission" date="2017-01" db="EMBL/GenBank/DDBJ databases">
        <authorList>
            <person name="Mah S.A."/>
            <person name="Swanson W.J."/>
            <person name="Moy G.W."/>
            <person name="Vacquier V.D."/>
        </authorList>
    </citation>
    <scope>NUCLEOTIDE SEQUENCE [LARGE SCALE GENOMIC DNA]</scope>
    <source>
        <strain evidence="6 7">DSM 7027</strain>
    </source>
</reference>